<name>A0ABQ7UFL4_SOLTU</name>
<reference evidence="1 2" key="1">
    <citation type="journal article" date="2021" name="bioRxiv">
        <title>Chromosome-scale and haplotype-resolved genome assembly of a tetraploid potato cultivar.</title>
        <authorList>
            <person name="Sun H."/>
            <person name="Jiao W.-B."/>
            <person name="Krause K."/>
            <person name="Campoy J.A."/>
            <person name="Goel M."/>
            <person name="Folz-Donahue K."/>
            <person name="Kukat C."/>
            <person name="Huettel B."/>
            <person name="Schneeberger K."/>
        </authorList>
    </citation>
    <scope>NUCLEOTIDE SEQUENCE [LARGE SCALE GENOMIC DNA]</scope>
    <source>
        <strain evidence="1">SolTubOtavaFocal</strain>
        <tissue evidence="1">Leaves</tissue>
    </source>
</reference>
<evidence type="ECO:0000313" key="1">
    <source>
        <dbReference type="EMBL" id="KAH0748219.1"/>
    </source>
</evidence>
<proteinExistence type="predicted"/>
<accession>A0ABQ7UFL4</accession>
<protein>
    <submittedName>
        <fullName evidence="1">Uncharacterized protein</fullName>
    </submittedName>
</protein>
<comment type="caution">
    <text evidence="1">The sequence shown here is derived from an EMBL/GenBank/DDBJ whole genome shotgun (WGS) entry which is preliminary data.</text>
</comment>
<gene>
    <name evidence="1" type="ORF">KY290_027451</name>
</gene>
<dbReference type="EMBL" id="JAIVGD010000019">
    <property type="protein sequence ID" value="KAH0748219.1"/>
    <property type="molecule type" value="Genomic_DNA"/>
</dbReference>
<dbReference type="PANTHER" id="PTHR32108">
    <property type="entry name" value="DNA-DIRECTED RNA POLYMERASE SUBUNIT ALPHA"/>
    <property type="match status" value="1"/>
</dbReference>
<evidence type="ECO:0000313" key="2">
    <source>
        <dbReference type="Proteomes" id="UP000826656"/>
    </source>
</evidence>
<keyword evidence="2" id="KW-1185">Reference proteome</keyword>
<sequence>MEASKIRHLPNEEELVQTLIRSLDGIYYKTLYFAGIQSFDSLIRIGKELEYGIQSGRIVDEQIHFQVLKNPSGERSKNLSTALPLKPNNQNTRQVHAIFDSSGMRFKPYSPYVHATLLDLLEVRKLSHESFEEYIIRWRMEASRIRHLPNEKELVQTLIRSLDGIYYKTLYFAGIQSFDSLIRIGKELEYGIQSGRIVDEQIHFQVLKNPLGERSKNLSTSLPLKPNNQNTRQVHDIFDSSGMRFKPYSPQVSQLKVRMPRTFTPLMETLTSIFQRLWIKGLLKPRGGWIPKHSSSTLDLSKSCAYHSNIQGHDTEECPALKNKIQNMIEKGKIIVQQGPLNNSCNPSTSNAVIVQGDPTGIYSRHLTRKHKSRQRN</sequence>
<dbReference type="Proteomes" id="UP000826656">
    <property type="component" value="Unassembled WGS sequence"/>
</dbReference>
<dbReference type="PANTHER" id="PTHR32108:SF9">
    <property type="entry name" value="REVERSE TRANSCRIPTASE RNASE H-LIKE DOMAIN-CONTAINING PROTEIN"/>
    <property type="match status" value="1"/>
</dbReference>
<organism evidence="1 2">
    <name type="scientific">Solanum tuberosum</name>
    <name type="common">Potato</name>
    <dbReference type="NCBI Taxonomy" id="4113"/>
    <lineage>
        <taxon>Eukaryota</taxon>
        <taxon>Viridiplantae</taxon>
        <taxon>Streptophyta</taxon>
        <taxon>Embryophyta</taxon>
        <taxon>Tracheophyta</taxon>
        <taxon>Spermatophyta</taxon>
        <taxon>Magnoliopsida</taxon>
        <taxon>eudicotyledons</taxon>
        <taxon>Gunneridae</taxon>
        <taxon>Pentapetalae</taxon>
        <taxon>asterids</taxon>
        <taxon>lamiids</taxon>
        <taxon>Solanales</taxon>
        <taxon>Solanaceae</taxon>
        <taxon>Solanoideae</taxon>
        <taxon>Solaneae</taxon>
        <taxon>Solanum</taxon>
    </lineage>
</organism>